<evidence type="ECO:0000256" key="4">
    <source>
        <dbReference type="ARBA" id="ARBA00022692"/>
    </source>
</evidence>
<keyword evidence="7" id="KW-0325">Glycoprotein</keyword>
<feature type="domain" description="Cas1p 10 TM acyl transferase" evidence="9">
    <location>
        <begin position="2"/>
        <end position="112"/>
    </location>
</feature>
<feature type="transmembrane region" description="Helical" evidence="8">
    <location>
        <begin position="132"/>
        <end position="151"/>
    </location>
</feature>
<evidence type="ECO:0000256" key="5">
    <source>
        <dbReference type="ARBA" id="ARBA00022989"/>
    </source>
</evidence>
<feature type="domain" description="Cas1p 10 TM acyl transferase" evidence="9">
    <location>
        <begin position="115"/>
        <end position="418"/>
    </location>
</feature>
<dbReference type="Pfam" id="PF07779">
    <property type="entry name" value="Cas1_AcylT"/>
    <property type="match status" value="2"/>
</dbReference>
<sequence>MFFIFRTNFFMKENKYYTHLTFFIPFAYVFALGLFFSEESQHTQVLHRDQTDETKGWMQLIILIYHMTGASQVLPIYMHVRVLVTAYLFLSGYGHFTYFWHTGDYGLYRLWHSRMRHFPIYWRSHGNWIRRLLEVLFRMNLLVLVLCLSMNRPYQFYYFVPLVSFWYAVNYVTMAIIPQVTSSSAEANPLQYLYMVLKFVVLFSIVTVLYMSEVFFEKIFVTRPWKALFVTTDDSIKEWWFRWKIDRYSVASGMLFAFAYYLLRQYRIIDDNNHSNLFSRGLSLTATLVSIIGLGIYATFAFLCRNKPECNEIHPYISFVPILSFIVLRNISGLLRTRYSTFFAWFGKISLELFIAQYHIWLAADTHGVLVLVPSYPVLNVIITSFIFVCIAHEVHHITRILVKYAIPSDWRYLVRNVVIFFLILVPIGFHDGMF</sequence>
<feature type="transmembrane region" description="Helical" evidence="8">
    <location>
        <begin position="84"/>
        <end position="111"/>
    </location>
</feature>
<evidence type="ECO:0000256" key="1">
    <source>
        <dbReference type="ARBA" id="ARBA00004141"/>
    </source>
</evidence>
<evidence type="ECO:0000259" key="9">
    <source>
        <dbReference type="Pfam" id="PF07779"/>
    </source>
</evidence>
<dbReference type="PANTHER" id="PTHR13533">
    <property type="entry name" value="N-ACETYLNEURAMINATE 9-O-ACETYLTRANSFERASE"/>
    <property type="match status" value="1"/>
</dbReference>
<proteinExistence type="inferred from homology"/>
<evidence type="ECO:0000313" key="10">
    <source>
        <dbReference type="Proteomes" id="UP000694941"/>
    </source>
</evidence>
<reference evidence="11" key="1">
    <citation type="submission" date="2025-08" db="UniProtKB">
        <authorList>
            <consortium name="RefSeq"/>
        </authorList>
    </citation>
    <scope>IDENTIFICATION</scope>
    <source>
        <tissue evidence="11">Muscle</tissue>
    </source>
</reference>
<dbReference type="PANTHER" id="PTHR13533:SF1">
    <property type="entry name" value="N-ACETYLNEURAMINATE 9-O-ACETYLTRANSFERASE"/>
    <property type="match status" value="1"/>
</dbReference>
<name>A0ABM1TLL0_LIMPO</name>
<dbReference type="InterPro" id="IPR012419">
    <property type="entry name" value="Cas1_AcylTrans_dom"/>
</dbReference>
<evidence type="ECO:0000256" key="6">
    <source>
        <dbReference type="ARBA" id="ARBA00023136"/>
    </source>
</evidence>
<accession>A0ABM1TLL0</accession>
<feature type="transmembrane region" description="Helical" evidence="8">
    <location>
        <begin position="315"/>
        <end position="335"/>
    </location>
</feature>
<evidence type="ECO:0000256" key="2">
    <source>
        <dbReference type="ARBA" id="ARBA00010666"/>
    </source>
</evidence>
<feature type="transmembrane region" description="Helical" evidence="8">
    <location>
        <begin position="284"/>
        <end position="303"/>
    </location>
</feature>
<organism evidence="10 11">
    <name type="scientific">Limulus polyphemus</name>
    <name type="common">Atlantic horseshoe crab</name>
    <dbReference type="NCBI Taxonomy" id="6850"/>
    <lineage>
        <taxon>Eukaryota</taxon>
        <taxon>Metazoa</taxon>
        <taxon>Ecdysozoa</taxon>
        <taxon>Arthropoda</taxon>
        <taxon>Chelicerata</taxon>
        <taxon>Merostomata</taxon>
        <taxon>Xiphosura</taxon>
        <taxon>Limulidae</taxon>
        <taxon>Limulus</taxon>
    </lineage>
</organism>
<keyword evidence="3" id="KW-0808">Transferase</keyword>
<keyword evidence="6 8" id="KW-0472">Membrane</keyword>
<comment type="subcellular location">
    <subcellularLocation>
        <location evidence="1">Membrane</location>
        <topology evidence="1">Multi-pass membrane protein</topology>
    </subcellularLocation>
</comment>
<feature type="transmembrane region" description="Helical" evidence="8">
    <location>
        <begin position="16"/>
        <end position="36"/>
    </location>
</feature>
<comment type="similarity">
    <text evidence="2">Belongs to the PC-esterase family. CASD1 subfamily.</text>
</comment>
<evidence type="ECO:0000256" key="7">
    <source>
        <dbReference type="ARBA" id="ARBA00023180"/>
    </source>
</evidence>
<evidence type="ECO:0000256" key="3">
    <source>
        <dbReference type="ARBA" id="ARBA00022679"/>
    </source>
</evidence>
<dbReference type="RefSeq" id="XP_022256766.1">
    <property type="nucleotide sequence ID" value="XM_022401058.1"/>
</dbReference>
<keyword evidence="4 8" id="KW-0812">Transmembrane</keyword>
<feature type="transmembrane region" description="Helical" evidence="8">
    <location>
        <begin position="373"/>
        <end position="392"/>
    </location>
</feature>
<dbReference type="GeneID" id="106472479"/>
<gene>
    <name evidence="11" type="primary">LOC106472479</name>
</gene>
<protein>
    <submittedName>
        <fullName evidence="11">N-acetylneuraminate 9-O-acetyltransferase-like isoform X1</fullName>
    </submittedName>
</protein>
<feature type="transmembrane region" description="Helical" evidence="8">
    <location>
        <begin position="342"/>
        <end position="361"/>
    </location>
</feature>
<feature type="transmembrane region" description="Helical" evidence="8">
    <location>
        <begin position="57"/>
        <end position="78"/>
    </location>
</feature>
<dbReference type="Proteomes" id="UP000694941">
    <property type="component" value="Unplaced"/>
</dbReference>
<feature type="transmembrane region" description="Helical" evidence="8">
    <location>
        <begin position="192"/>
        <end position="211"/>
    </location>
</feature>
<feature type="transmembrane region" description="Helical" evidence="8">
    <location>
        <begin position="413"/>
        <end position="430"/>
    </location>
</feature>
<keyword evidence="5 8" id="KW-1133">Transmembrane helix</keyword>
<feature type="transmembrane region" description="Helical" evidence="8">
    <location>
        <begin position="157"/>
        <end position="180"/>
    </location>
</feature>
<evidence type="ECO:0000256" key="8">
    <source>
        <dbReference type="SAM" id="Phobius"/>
    </source>
</evidence>
<evidence type="ECO:0000313" key="11">
    <source>
        <dbReference type="RefSeq" id="XP_022256766.1"/>
    </source>
</evidence>
<keyword evidence="10" id="KW-1185">Reference proteome</keyword>